<dbReference type="InterPro" id="IPR003369">
    <property type="entry name" value="TatA/B/E"/>
</dbReference>
<evidence type="ECO:0000256" key="8">
    <source>
        <dbReference type="HAMAP-Rule" id="MF_00236"/>
    </source>
</evidence>
<dbReference type="Proteomes" id="UP000002931">
    <property type="component" value="Unassembled WGS sequence"/>
</dbReference>
<evidence type="ECO:0000313" key="11">
    <source>
        <dbReference type="Proteomes" id="UP000002931"/>
    </source>
</evidence>
<evidence type="ECO:0000256" key="4">
    <source>
        <dbReference type="ARBA" id="ARBA00022927"/>
    </source>
</evidence>
<dbReference type="EMBL" id="AAMT01000003">
    <property type="protein sequence ID" value="EAQ13962.1"/>
    <property type="molecule type" value="Genomic_DNA"/>
</dbReference>
<dbReference type="GO" id="GO:0008320">
    <property type="term" value="F:protein transmembrane transporter activity"/>
    <property type="evidence" value="ECO:0007669"/>
    <property type="project" value="UniProtKB-UniRule"/>
</dbReference>
<sequence length="125" mass="13231">MARSIGNLSDGATSGVERGSPDSGAAYQVRAKASEFCEIAKFRAVVWVSFHRHNSISAQGPNHLKRKGTNMLNNIGLPGLAIIAMVVIVLFGRGKLSSIMGEVGQGITSFRKGVEAKDEDETASV</sequence>
<dbReference type="HAMAP" id="MF_00236">
    <property type="entry name" value="TatA_E"/>
    <property type="match status" value="1"/>
</dbReference>
<feature type="compositionally biased region" description="Polar residues" evidence="9">
    <location>
        <begin position="1"/>
        <end position="12"/>
    </location>
</feature>
<comment type="subcellular location">
    <subcellularLocation>
        <location evidence="8">Cell membrane</location>
        <topology evidence="8">Single-pass membrane protein</topology>
    </subcellularLocation>
    <subcellularLocation>
        <location evidence="1">Membrane</location>
        <topology evidence="1">Single-pass membrane protein</topology>
    </subcellularLocation>
</comment>
<dbReference type="HOGENOM" id="CLU_1989969_0_0_5"/>
<dbReference type="GO" id="GO:0043953">
    <property type="term" value="P:protein transport by the Tat complex"/>
    <property type="evidence" value="ECO:0007669"/>
    <property type="project" value="UniProtKB-UniRule"/>
</dbReference>
<evidence type="ECO:0000256" key="9">
    <source>
        <dbReference type="SAM" id="MobiDB-lite"/>
    </source>
</evidence>
<dbReference type="GO" id="GO:0033281">
    <property type="term" value="C:TAT protein transport complex"/>
    <property type="evidence" value="ECO:0007669"/>
    <property type="project" value="UniProtKB-UniRule"/>
</dbReference>
<keyword evidence="6 8" id="KW-0811">Translocation</keyword>
<comment type="function">
    <text evidence="8">Part of the twin-arginine translocation (Tat) system that transports large folded proteins containing a characteristic twin-arginine motif in their signal peptide across membranes. TatA could form the protein-conducting channel of the Tat system.</text>
</comment>
<evidence type="ECO:0000256" key="6">
    <source>
        <dbReference type="ARBA" id="ARBA00023010"/>
    </source>
</evidence>
<dbReference type="STRING" id="314271.RB2654_12854"/>
<keyword evidence="5 8" id="KW-1133">Transmembrane helix</keyword>
<keyword evidence="3 8" id="KW-0812">Transmembrane</keyword>
<comment type="caution">
    <text evidence="10">The sequence shown here is derived from an EMBL/GenBank/DDBJ whole genome shotgun (WGS) entry which is preliminary data.</text>
</comment>
<organism evidence="10 11">
    <name type="scientific">Maritimibacter alkaliphilus HTCC2654</name>
    <dbReference type="NCBI Taxonomy" id="314271"/>
    <lineage>
        <taxon>Bacteria</taxon>
        <taxon>Pseudomonadati</taxon>
        <taxon>Pseudomonadota</taxon>
        <taxon>Alphaproteobacteria</taxon>
        <taxon>Rhodobacterales</taxon>
        <taxon>Roseobacteraceae</taxon>
        <taxon>Maritimibacter</taxon>
    </lineage>
</organism>
<keyword evidence="2 8" id="KW-0813">Transport</keyword>
<feature type="transmembrane region" description="Helical" evidence="8">
    <location>
        <begin position="71"/>
        <end position="91"/>
    </location>
</feature>
<gene>
    <name evidence="8" type="primary">tatA</name>
    <name evidence="10" type="ORF">RB2654_12854</name>
</gene>
<dbReference type="InterPro" id="IPR006312">
    <property type="entry name" value="TatA/E"/>
</dbReference>
<keyword evidence="11" id="KW-1185">Reference proteome</keyword>
<feature type="region of interest" description="Disordered" evidence="9">
    <location>
        <begin position="1"/>
        <end position="24"/>
    </location>
</feature>
<evidence type="ECO:0000256" key="1">
    <source>
        <dbReference type="ARBA" id="ARBA00004167"/>
    </source>
</evidence>
<evidence type="ECO:0000313" key="10">
    <source>
        <dbReference type="EMBL" id="EAQ13962.1"/>
    </source>
</evidence>
<evidence type="ECO:0000256" key="2">
    <source>
        <dbReference type="ARBA" id="ARBA00022448"/>
    </source>
</evidence>
<reference evidence="10 11" key="1">
    <citation type="journal article" date="2010" name="J. Bacteriol.">
        <title>Genome sequences of Pelagibaca bermudensis HTCC2601T and Maritimibacter alkaliphilus HTCC2654T, the type strains of two marine Roseobacter genera.</title>
        <authorList>
            <person name="Thrash J.C."/>
            <person name="Cho J.C."/>
            <person name="Ferriera S."/>
            <person name="Johnson J."/>
            <person name="Vergin K.L."/>
            <person name="Giovannoni S.J."/>
        </authorList>
    </citation>
    <scope>NUCLEOTIDE SEQUENCE [LARGE SCALE GENOMIC DNA]</scope>
    <source>
        <strain evidence="10 11">HTCC2654</strain>
    </source>
</reference>
<evidence type="ECO:0000256" key="3">
    <source>
        <dbReference type="ARBA" id="ARBA00022692"/>
    </source>
</evidence>
<protein>
    <recommendedName>
        <fullName evidence="8">Sec-independent protein translocase protein TatA</fullName>
    </recommendedName>
</protein>
<dbReference type="eggNOG" id="COG1826">
    <property type="taxonomic scope" value="Bacteria"/>
</dbReference>
<dbReference type="AlphaFoldDB" id="A3VCU1"/>
<keyword evidence="8" id="KW-1003">Cell membrane</keyword>
<dbReference type="Gene3D" id="1.20.5.3310">
    <property type="match status" value="1"/>
</dbReference>
<dbReference type="Pfam" id="PF02416">
    <property type="entry name" value="TatA_B_E"/>
    <property type="match status" value="1"/>
</dbReference>
<keyword evidence="4 8" id="KW-0653">Protein transport</keyword>
<name>A3VCU1_9RHOB</name>
<keyword evidence="7 8" id="KW-0472">Membrane</keyword>
<proteinExistence type="inferred from homology"/>
<evidence type="ECO:0000256" key="5">
    <source>
        <dbReference type="ARBA" id="ARBA00022989"/>
    </source>
</evidence>
<comment type="subunit">
    <text evidence="8">The Tat system comprises two distinct complexes: a TatABC complex, containing multiple copies of TatA, TatB and TatC subunits, and a separate TatA complex, containing only TatA subunits. Substrates initially bind to the TatABC complex, which probably triggers association of the separate TatA complex to form the active translocon.</text>
</comment>
<evidence type="ECO:0000256" key="7">
    <source>
        <dbReference type="ARBA" id="ARBA00023136"/>
    </source>
</evidence>
<comment type="similarity">
    <text evidence="8">Belongs to the TatA/E family.</text>
</comment>
<accession>A3VCU1</accession>